<accession>A0A9D1D8M1</accession>
<dbReference type="AlphaFoldDB" id="A0A9D1D8M1"/>
<reference evidence="4" key="2">
    <citation type="journal article" date="2021" name="PeerJ">
        <title>Extensive microbial diversity within the chicken gut microbiome revealed by metagenomics and culture.</title>
        <authorList>
            <person name="Gilroy R."/>
            <person name="Ravi A."/>
            <person name="Getino M."/>
            <person name="Pursley I."/>
            <person name="Horton D.L."/>
            <person name="Alikhan N.F."/>
            <person name="Baker D."/>
            <person name="Gharbi K."/>
            <person name="Hall N."/>
            <person name="Watson M."/>
            <person name="Adriaenssens E.M."/>
            <person name="Foster-Nyarko E."/>
            <person name="Jarju S."/>
            <person name="Secka A."/>
            <person name="Antonio M."/>
            <person name="Oren A."/>
            <person name="Chaudhuri R.R."/>
            <person name="La Ragione R."/>
            <person name="Hildebrand F."/>
            <person name="Pallen M.J."/>
        </authorList>
    </citation>
    <scope>NUCLEOTIDE SEQUENCE</scope>
    <source>
        <strain evidence="4">ChiSjej4B22-8148</strain>
    </source>
</reference>
<proteinExistence type="predicted"/>
<evidence type="ECO:0000256" key="2">
    <source>
        <dbReference type="SAM" id="Phobius"/>
    </source>
</evidence>
<name>A0A9D1D8M1_9FIRM</name>
<sequence>MSTIVDIFRKIPEEEGDQIFHDPYRFYAIAEDFAGGTEAENMKMLYYLAQNEILPVIGQACREADLVKKQNLISQAEQKILQGSYTEEQTAQFLRLFKEAYQWSDIKFIADVKKEAEQKRLARLRAEHEAEERRKAREREARRREKLRQEAALKEKERRERKRLEDEWKRKQEEQQRQQKLEDKRRRNRRFAGILAALLVLAFGGYFISRYGSPIGGRSSDSSQNIALLPSREEADGSSSGGEGNTSSGEEDVSPVILENPSGQEEAVSPADLGITEYVGQWYYISSQYEQGIALHPAPDPDSAVLARLPYLTEFYVEQKYQNYAYISYNGTTGWINLEYAELLTSQASAAVTEEGIHRYEYMIDDCTWSEAFQKAKESGGYLVHINSREEYDYILAEIQQKGMDKIQFRIGGRRDSGSNEYYWVDENNNLYGDVLNSSSYWAASEWMGGEPSYQDGEILECYMDFYYYTAEGRWVWNDVPDDIVAVVPNYSGKLGYIIEYDN</sequence>
<dbReference type="InterPro" id="IPR016186">
    <property type="entry name" value="C-type_lectin-like/link_sf"/>
</dbReference>
<dbReference type="CDD" id="cd00037">
    <property type="entry name" value="CLECT"/>
    <property type="match status" value="1"/>
</dbReference>
<evidence type="ECO:0000313" key="5">
    <source>
        <dbReference type="Proteomes" id="UP000886757"/>
    </source>
</evidence>
<feature type="transmembrane region" description="Helical" evidence="2">
    <location>
        <begin position="191"/>
        <end position="209"/>
    </location>
</feature>
<dbReference type="SUPFAM" id="SSF56436">
    <property type="entry name" value="C-type lectin-like"/>
    <property type="match status" value="1"/>
</dbReference>
<feature type="region of interest" description="Disordered" evidence="1">
    <location>
        <begin position="231"/>
        <end position="256"/>
    </location>
</feature>
<evidence type="ECO:0000259" key="3">
    <source>
        <dbReference type="PROSITE" id="PS50041"/>
    </source>
</evidence>
<dbReference type="Gene3D" id="3.10.100.10">
    <property type="entry name" value="Mannose-Binding Protein A, subunit A"/>
    <property type="match status" value="1"/>
</dbReference>
<feature type="domain" description="C-type lectin" evidence="3">
    <location>
        <begin position="360"/>
        <end position="475"/>
    </location>
</feature>
<reference evidence="4" key="1">
    <citation type="submission" date="2020-10" db="EMBL/GenBank/DDBJ databases">
        <authorList>
            <person name="Gilroy R."/>
        </authorList>
    </citation>
    <scope>NUCLEOTIDE SEQUENCE</scope>
    <source>
        <strain evidence="4">ChiSjej4B22-8148</strain>
    </source>
</reference>
<evidence type="ECO:0000313" key="4">
    <source>
        <dbReference type="EMBL" id="HIR12961.1"/>
    </source>
</evidence>
<protein>
    <submittedName>
        <fullName evidence="4">C-type lectin domain-containing protein</fullName>
    </submittedName>
</protein>
<comment type="caution">
    <text evidence="4">The sequence shown here is derived from an EMBL/GenBank/DDBJ whole genome shotgun (WGS) entry which is preliminary data.</text>
</comment>
<organism evidence="4 5">
    <name type="scientific">Candidatus Choladousia intestinavium</name>
    <dbReference type="NCBI Taxonomy" id="2840727"/>
    <lineage>
        <taxon>Bacteria</taxon>
        <taxon>Bacillati</taxon>
        <taxon>Bacillota</taxon>
        <taxon>Clostridia</taxon>
        <taxon>Lachnospirales</taxon>
        <taxon>Lachnospiraceae</taxon>
        <taxon>Lachnospiraceae incertae sedis</taxon>
        <taxon>Candidatus Choladousia</taxon>
    </lineage>
</organism>
<keyword evidence="2" id="KW-0812">Transmembrane</keyword>
<evidence type="ECO:0000256" key="1">
    <source>
        <dbReference type="SAM" id="MobiDB-lite"/>
    </source>
</evidence>
<dbReference type="Gene3D" id="2.30.30.40">
    <property type="entry name" value="SH3 Domains"/>
    <property type="match status" value="1"/>
</dbReference>
<dbReference type="EMBL" id="DVGK01000042">
    <property type="protein sequence ID" value="HIR12961.1"/>
    <property type="molecule type" value="Genomic_DNA"/>
</dbReference>
<dbReference type="PROSITE" id="PS50041">
    <property type="entry name" value="C_TYPE_LECTIN_2"/>
    <property type="match status" value="1"/>
</dbReference>
<keyword evidence="2" id="KW-1133">Transmembrane helix</keyword>
<dbReference type="InterPro" id="IPR016187">
    <property type="entry name" value="CTDL_fold"/>
</dbReference>
<dbReference type="Proteomes" id="UP000886757">
    <property type="component" value="Unassembled WGS sequence"/>
</dbReference>
<keyword evidence="2" id="KW-0472">Membrane</keyword>
<dbReference type="InterPro" id="IPR001304">
    <property type="entry name" value="C-type_lectin-like"/>
</dbReference>
<gene>
    <name evidence="4" type="ORF">IAB31_03445</name>
</gene>
<feature type="region of interest" description="Disordered" evidence="1">
    <location>
        <begin position="125"/>
        <end position="184"/>
    </location>
</feature>